<keyword evidence="1" id="KW-0812">Transmembrane</keyword>
<reference evidence="3 4" key="1">
    <citation type="journal article" date="2012" name="Proc. Natl. Acad. Sci. U.S.A.">
        <title>Comparative genomics of Ceriporiopsis subvermispora and Phanerochaete chrysosporium provide insight into selective ligninolysis.</title>
        <authorList>
            <person name="Fernandez-Fueyo E."/>
            <person name="Ruiz-Duenas F.J."/>
            <person name="Ferreira P."/>
            <person name="Floudas D."/>
            <person name="Hibbett D.S."/>
            <person name="Canessa P."/>
            <person name="Larrondo L.F."/>
            <person name="James T.Y."/>
            <person name="Seelenfreund D."/>
            <person name="Lobos S."/>
            <person name="Polanco R."/>
            <person name="Tello M."/>
            <person name="Honda Y."/>
            <person name="Watanabe T."/>
            <person name="Watanabe T."/>
            <person name="Ryu J.S."/>
            <person name="Kubicek C.P."/>
            <person name="Schmoll M."/>
            <person name="Gaskell J."/>
            <person name="Hammel K.E."/>
            <person name="St John F.J."/>
            <person name="Vanden Wymelenberg A."/>
            <person name="Sabat G."/>
            <person name="Splinter BonDurant S."/>
            <person name="Syed K."/>
            <person name="Yadav J.S."/>
            <person name="Doddapaneni H."/>
            <person name="Subramanian V."/>
            <person name="Lavin J.L."/>
            <person name="Oguiza J.A."/>
            <person name="Perez G."/>
            <person name="Pisabarro A.G."/>
            <person name="Ramirez L."/>
            <person name="Santoyo F."/>
            <person name="Master E."/>
            <person name="Coutinho P.M."/>
            <person name="Henrissat B."/>
            <person name="Lombard V."/>
            <person name="Magnuson J.K."/>
            <person name="Kuees U."/>
            <person name="Hori C."/>
            <person name="Igarashi K."/>
            <person name="Samejima M."/>
            <person name="Held B.W."/>
            <person name="Barry K.W."/>
            <person name="LaButti K.M."/>
            <person name="Lapidus A."/>
            <person name="Lindquist E.A."/>
            <person name="Lucas S.M."/>
            <person name="Riley R."/>
            <person name="Salamov A.A."/>
            <person name="Hoffmeister D."/>
            <person name="Schwenk D."/>
            <person name="Hadar Y."/>
            <person name="Yarden O."/>
            <person name="de Vries R.P."/>
            <person name="Wiebenga A."/>
            <person name="Stenlid J."/>
            <person name="Eastwood D."/>
            <person name="Grigoriev I.V."/>
            <person name="Berka R.M."/>
            <person name="Blanchette R.A."/>
            <person name="Kersten P."/>
            <person name="Martinez A.T."/>
            <person name="Vicuna R."/>
            <person name="Cullen D."/>
        </authorList>
    </citation>
    <scope>NUCLEOTIDE SEQUENCE [LARGE SCALE GENOMIC DNA]</scope>
    <source>
        <strain evidence="3 4">B</strain>
    </source>
</reference>
<dbReference type="Proteomes" id="UP000016930">
    <property type="component" value="Unassembled WGS sequence"/>
</dbReference>
<evidence type="ECO:0000313" key="3">
    <source>
        <dbReference type="EMBL" id="EMD31803.1"/>
    </source>
</evidence>
<organism evidence="3 4">
    <name type="scientific">Ceriporiopsis subvermispora (strain B)</name>
    <name type="common">White-rot fungus</name>
    <name type="synonym">Gelatoporia subvermispora</name>
    <dbReference type="NCBI Taxonomy" id="914234"/>
    <lineage>
        <taxon>Eukaryota</taxon>
        <taxon>Fungi</taxon>
        <taxon>Dikarya</taxon>
        <taxon>Basidiomycota</taxon>
        <taxon>Agaricomycotina</taxon>
        <taxon>Agaricomycetes</taxon>
        <taxon>Polyporales</taxon>
        <taxon>Gelatoporiaceae</taxon>
        <taxon>Gelatoporia</taxon>
    </lineage>
</organism>
<dbReference type="InterPro" id="IPR018620">
    <property type="entry name" value="Ubiquitin3-bd_protein_But2_C"/>
</dbReference>
<proteinExistence type="predicted"/>
<gene>
    <name evidence="3" type="ORF">CERSUDRAFT_88672</name>
</gene>
<dbReference type="EMBL" id="KB445815">
    <property type="protein sequence ID" value="EMD31803.1"/>
    <property type="molecule type" value="Genomic_DNA"/>
</dbReference>
<dbReference type="AlphaFoldDB" id="M2Q4R7"/>
<protein>
    <recommendedName>
        <fullName evidence="2">Ubiquitin 3 binding protein But2 C-terminal domain-containing protein</fullName>
    </recommendedName>
</protein>
<evidence type="ECO:0000313" key="4">
    <source>
        <dbReference type="Proteomes" id="UP000016930"/>
    </source>
</evidence>
<feature type="domain" description="Ubiquitin 3 binding protein But2 C-terminal" evidence="2">
    <location>
        <begin position="149"/>
        <end position="257"/>
    </location>
</feature>
<keyword evidence="1" id="KW-0472">Membrane</keyword>
<keyword evidence="4" id="KW-1185">Reference proteome</keyword>
<dbReference type="Pfam" id="PF09792">
    <property type="entry name" value="But2"/>
    <property type="match status" value="1"/>
</dbReference>
<accession>M2Q4R7</accession>
<evidence type="ECO:0000256" key="1">
    <source>
        <dbReference type="SAM" id="Phobius"/>
    </source>
</evidence>
<dbReference type="HOGENOM" id="CLU_055652_0_1_1"/>
<keyword evidence="1" id="KW-1133">Transmembrane helix</keyword>
<name>M2Q4R7_CERS8</name>
<evidence type="ECO:0000259" key="2">
    <source>
        <dbReference type="Pfam" id="PF09792"/>
    </source>
</evidence>
<feature type="transmembrane region" description="Helical" evidence="1">
    <location>
        <begin position="41"/>
        <end position="63"/>
    </location>
</feature>
<feature type="non-terminal residue" evidence="3">
    <location>
        <position position="284"/>
    </location>
</feature>
<sequence length="284" mass="32269">MLARTLQEEENIALLDYLPLTEDKEDESTARSSRRQGCTSLISVNWLIALLVFIVATDVFAFIKTSHMFRTVYPDRFLEDSRLEIANPYVGLEDLYRSGKANASRIEPILNTPRVITQVYRDRPDGPAPIGEHDFLNQYGTLAPNEKHLHVDPATHTIAQFRTVDFGMEECSLIFRLPRVDEPLEGKDPFMMEASSVFAVYRLDVAEPLDVRTLSWRTHPARSSKVGALSPKAGEETEVARFPCEWASLHTFEVACAIGSQCLLDVWSSQNRTWGLYMYQHQTV</sequence>
<dbReference type="OrthoDB" id="61113at2759"/>